<dbReference type="Pfam" id="PF13953">
    <property type="entry name" value="PapC_C"/>
    <property type="match status" value="1"/>
</dbReference>
<evidence type="ECO:0000259" key="10">
    <source>
        <dbReference type="Pfam" id="PF13953"/>
    </source>
</evidence>
<keyword evidence="7 9" id="KW-0472">Membrane</keyword>
<gene>
    <name evidence="12" type="ORF">F6W21_15185</name>
</gene>
<dbReference type="PANTHER" id="PTHR30451">
    <property type="entry name" value="OUTER MEMBRANE USHER PROTEIN"/>
    <property type="match status" value="1"/>
</dbReference>
<dbReference type="PROSITE" id="PS01151">
    <property type="entry name" value="FIMBRIAL_USHER"/>
    <property type="match status" value="1"/>
</dbReference>
<dbReference type="Gene3D" id="2.60.40.2610">
    <property type="entry name" value="Outer membrane usher protein FimD, plug domain"/>
    <property type="match status" value="1"/>
</dbReference>
<dbReference type="EMBL" id="DACXIC010000017">
    <property type="protein sequence ID" value="HAU4357673.1"/>
    <property type="molecule type" value="Genomic_DNA"/>
</dbReference>
<dbReference type="Pfam" id="PF13954">
    <property type="entry name" value="PapC_N"/>
    <property type="match status" value="1"/>
</dbReference>
<feature type="domain" description="PapC-like C-terminal" evidence="10">
    <location>
        <begin position="772"/>
        <end position="836"/>
    </location>
</feature>
<reference evidence="12" key="1">
    <citation type="journal article" date="2018" name="Genome Biol.">
        <title>SKESA: strategic k-mer extension for scrupulous assemblies.</title>
        <authorList>
            <person name="Souvorov A."/>
            <person name="Agarwala R."/>
            <person name="Lipman D.J."/>
        </authorList>
    </citation>
    <scope>NUCLEOTIDE SEQUENCE</scope>
    <source>
        <strain evidence="12">AUSMDU00005748</strain>
    </source>
</reference>
<dbReference type="InterPro" id="IPR042186">
    <property type="entry name" value="FimD_plug_dom"/>
</dbReference>
<dbReference type="PANTHER" id="PTHR30451:SF20">
    <property type="entry name" value="FIMBRIAE USHER"/>
    <property type="match status" value="1"/>
</dbReference>
<evidence type="ECO:0000256" key="4">
    <source>
        <dbReference type="ARBA" id="ARBA00022452"/>
    </source>
</evidence>
<name>A0AAD3UKI4_KLEOX</name>
<keyword evidence="9" id="KW-1029">Fimbrium biogenesis</keyword>
<keyword evidence="4" id="KW-1134">Transmembrane beta strand</keyword>
<feature type="domain" description="PapC N-terminal" evidence="11">
    <location>
        <begin position="47"/>
        <end position="190"/>
    </location>
</feature>
<evidence type="ECO:0000313" key="13">
    <source>
        <dbReference type="Proteomes" id="UP000868497"/>
    </source>
</evidence>
<dbReference type="InterPro" id="IPR037224">
    <property type="entry name" value="PapC_N_sf"/>
</dbReference>
<keyword evidence="8 9" id="KW-0998">Cell outer membrane</keyword>
<reference evidence="12" key="2">
    <citation type="submission" date="2019-09" db="EMBL/GenBank/DDBJ databases">
        <authorList>
            <consortium name="NCBI Pathogen Detection Project"/>
        </authorList>
    </citation>
    <scope>NUCLEOTIDE SEQUENCE</scope>
    <source>
        <strain evidence="12">AUSMDU00005748</strain>
    </source>
</reference>
<dbReference type="InterPro" id="IPR018030">
    <property type="entry name" value="Fimbrial_membr_usher_CS"/>
</dbReference>
<keyword evidence="3 9" id="KW-0813">Transport</keyword>
<keyword evidence="5 9" id="KW-0812">Transmembrane</keyword>
<dbReference type="FunFam" id="2.60.40.3110:FF:000001">
    <property type="entry name" value="Putative fimbrial outer membrane usher"/>
    <property type="match status" value="1"/>
</dbReference>
<evidence type="ECO:0000313" key="12">
    <source>
        <dbReference type="EMBL" id="HAU4357673.1"/>
    </source>
</evidence>
<evidence type="ECO:0000256" key="8">
    <source>
        <dbReference type="ARBA" id="ARBA00023237"/>
    </source>
</evidence>
<evidence type="ECO:0000256" key="7">
    <source>
        <dbReference type="ARBA" id="ARBA00023136"/>
    </source>
</evidence>
<protein>
    <submittedName>
        <fullName evidence="12">Fimbrial biogenesis outer membrane usher protein</fullName>
    </submittedName>
</protein>
<evidence type="ECO:0000256" key="9">
    <source>
        <dbReference type="RuleBase" id="RU003884"/>
    </source>
</evidence>
<dbReference type="Pfam" id="PF00577">
    <property type="entry name" value="Usher"/>
    <property type="match status" value="1"/>
</dbReference>
<dbReference type="Gene3D" id="3.10.20.410">
    <property type="match status" value="1"/>
</dbReference>
<evidence type="ECO:0000259" key="11">
    <source>
        <dbReference type="Pfam" id="PF13954"/>
    </source>
</evidence>
<dbReference type="InterPro" id="IPR043142">
    <property type="entry name" value="PapC-like_C_sf"/>
</dbReference>
<evidence type="ECO:0000256" key="3">
    <source>
        <dbReference type="ARBA" id="ARBA00022448"/>
    </source>
</evidence>
<dbReference type="SUPFAM" id="SSF141729">
    <property type="entry name" value="FimD N-terminal domain-like"/>
    <property type="match status" value="1"/>
</dbReference>
<keyword evidence="6" id="KW-0732">Signal</keyword>
<evidence type="ECO:0000256" key="1">
    <source>
        <dbReference type="ARBA" id="ARBA00004571"/>
    </source>
</evidence>
<dbReference type="InterPro" id="IPR000015">
    <property type="entry name" value="Fimb_usher"/>
</dbReference>
<sequence length="859" mass="92529">MRFYLSEYPMAGIRLFLLTLLIPASVTFASGTSITGAAGIAEENDYTFDPALFRGGRFSETALMRLSKPGNIAPGNFKVDVYVNGGFVSSDNITFSETESGQVRPCLTPGQLAAAGIAPRNGLPAGAKENNTCLSLSSLIEGSSSHFDTSRLRLELSIPQADMNIRPRGYVDPGELEAGSSLGFINYITNYYHVSYSGNNARDLDSGWLSMNGGINLGMWQFRQLSNVQWNRDSGANWNTLRRYLQRPLPAFNSQLTAGELSTTGRLFSGLSYKGISLATDERMLPDSMRGYAPAIRGVAGSTSKVTVSQNGRQIYQTTVAPGPFDINDLYPTSYSGDLDVEVTGADGSVSRFSVPFSAVPESMRPGISRYGLAVGRTVDAGDNSLFSDLTWQYGLSNALTLNTGLRIADDYQAVIGGGVYASSVGALGLDITASRAGMPEGDDVKGYMAHISWSKTFQPTATTVTLAGYRYSTSGYRELGDVLGVRKAMRDHDRWTSSSWQQQSRFDISLNQGFGSFGNIYLSGSTQNYRDGRSRDTQLQAGYSNSFHNGMSFNISLSRQHAGGSYEAGRKETVTAVSVSFPLGFSDKNNTQIVSNSWTHASGGGDQFQSNTSGMIDDAQTLSYNLGVMRDQQYHQTTINGGLQKRLPNVSVGLNASRGEGYWQASGNAQGALAIHSGGVTFGPYLSDTFALVEAKGASGASVYNSGQSIIDSQGYALVPSVTPYRYSRVTLDPQGIDGNAELVDSERRVAPVAGAAVRVVFRTRTGHAMLIQARLPDGEPVPLGADVTEPDGTIIGMAGQNGQLYLRTEHAEGELIVRWGDDARDRCRLAYRITPKETTRHLTKLSAVCRQTPDAQR</sequence>
<evidence type="ECO:0000256" key="2">
    <source>
        <dbReference type="ARBA" id="ARBA00008064"/>
    </source>
</evidence>
<dbReference type="GO" id="GO:0009297">
    <property type="term" value="P:pilus assembly"/>
    <property type="evidence" value="ECO:0007669"/>
    <property type="project" value="InterPro"/>
</dbReference>
<dbReference type="AlphaFoldDB" id="A0AAD3UKI4"/>
<dbReference type="Proteomes" id="UP000868497">
    <property type="component" value="Unassembled WGS sequence"/>
</dbReference>
<dbReference type="InterPro" id="IPR025885">
    <property type="entry name" value="PapC_N"/>
</dbReference>
<dbReference type="GO" id="GO:0009279">
    <property type="term" value="C:cell outer membrane"/>
    <property type="evidence" value="ECO:0007669"/>
    <property type="project" value="UniProtKB-SubCell"/>
</dbReference>
<accession>A0AAD3UKI4</accession>
<dbReference type="GO" id="GO:0015473">
    <property type="term" value="F:fimbrial usher porin activity"/>
    <property type="evidence" value="ECO:0007669"/>
    <property type="project" value="InterPro"/>
</dbReference>
<comment type="similarity">
    <text evidence="2 9">Belongs to the fimbrial export usher family.</text>
</comment>
<dbReference type="InterPro" id="IPR025949">
    <property type="entry name" value="PapC-like_C"/>
</dbReference>
<comment type="caution">
    <text evidence="12">The sequence shown here is derived from an EMBL/GenBank/DDBJ whole genome shotgun (WGS) entry which is preliminary data.</text>
</comment>
<dbReference type="Gene3D" id="2.60.40.3110">
    <property type="match status" value="1"/>
</dbReference>
<organism evidence="12 13">
    <name type="scientific">Klebsiella oxytoca</name>
    <dbReference type="NCBI Taxonomy" id="571"/>
    <lineage>
        <taxon>Bacteria</taxon>
        <taxon>Pseudomonadati</taxon>
        <taxon>Pseudomonadota</taxon>
        <taxon>Gammaproteobacteria</taxon>
        <taxon>Enterobacterales</taxon>
        <taxon>Enterobacteriaceae</taxon>
        <taxon>Klebsiella/Raoultella group</taxon>
        <taxon>Klebsiella</taxon>
    </lineage>
</organism>
<evidence type="ECO:0000256" key="6">
    <source>
        <dbReference type="ARBA" id="ARBA00022729"/>
    </source>
</evidence>
<proteinExistence type="inferred from homology"/>
<dbReference type="Gene3D" id="2.60.40.2070">
    <property type="match status" value="1"/>
</dbReference>
<comment type="subcellular location">
    <subcellularLocation>
        <location evidence="1 9">Cell outer membrane</location>
        <topology evidence="1 9">Multi-pass membrane protein</topology>
    </subcellularLocation>
</comment>
<evidence type="ECO:0000256" key="5">
    <source>
        <dbReference type="ARBA" id="ARBA00022692"/>
    </source>
</evidence>